<name>A0A0L8BUU7_ENSAD</name>
<evidence type="ECO:0000313" key="3">
    <source>
        <dbReference type="EMBL" id="KOF18501.1"/>
    </source>
</evidence>
<keyword evidence="1" id="KW-0732">Signal</keyword>
<evidence type="ECO:0000259" key="2">
    <source>
        <dbReference type="Pfam" id="PF09084"/>
    </source>
</evidence>
<protein>
    <recommendedName>
        <fullName evidence="2">SsuA/THI5-like domain-containing protein</fullName>
    </recommendedName>
</protein>
<dbReference type="AlphaFoldDB" id="A0A0L8BUU7"/>
<dbReference type="PROSITE" id="PS51318">
    <property type="entry name" value="TAT"/>
    <property type="match status" value="1"/>
</dbReference>
<dbReference type="EMBL" id="LGAP01000007">
    <property type="protein sequence ID" value="KOF18501.1"/>
    <property type="molecule type" value="Genomic_DNA"/>
</dbReference>
<dbReference type="SUPFAM" id="SSF53850">
    <property type="entry name" value="Periplasmic binding protein-like II"/>
    <property type="match status" value="1"/>
</dbReference>
<gene>
    <name evidence="3" type="ORF">AC244_14175</name>
</gene>
<organism evidence="3 4">
    <name type="scientific">Ensifer adhaerens</name>
    <name type="common">Sinorhizobium morelense</name>
    <dbReference type="NCBI Taxonomy" id="106592"/>
    <lineage>
        <taxon>Bacteria</taxon>
        <taxon>Pseudomonadati</taxon>
        <taxon>Pseudomonadota</taxon>
        <taxon>Alphaproteobacteria</taxon>
        <taxon>Hyphomicrobiales</taxon>
        <taxon>Rhizobiaceae</taxon>
        <taxon>Sinorhizobium/Ensifer group</taxon>
        <taxon>Ensifer</taxon>
    </lineage>
</organism>
<accession>A0A0L8BUU7</accession>
<dbReference type="Pfam" id="PF09084">
    <property type="entry name" value="NMT1"/>
    <property type="match status" value="1"/>
</dbReference>
<evidence type="ECO:0000256" key="1">
    <source>
        <dbReference type="SAM" id="SignalP"/>
    </source>
</evidence>
<reference evidence="4" key="1">
    <citation type="submission" date="2015-07" db="EMBL/GenBank/DDBJ databases">
        <title>Whole genome sequence of an Ensifer adhaerens strain isolated from a cave pool in the Wind Cave National Park.</title>
        <authorList>
            <person name="Eng W.W.H."/>
            <person name="Gan H.M."/>
            <person name="Barton H.A."/>
            <person name="Savka M.A."/>
        </authorList>
    </citation>
    <scope>NUCLEOTIDE SEQUENCE [LARGE SCALE GENOMIC DNA]</scope>
    <source>
        <strain evidence="4">SD006</strain>
    </source>
</reference>
<dbReference type="PANTHER" id="PTHR30024">
    <property type="entry name" value="ALIPHATIC SULFONATES-BINDING PROTEIN-RELATED"/>
    <property type="match status" value="1"/>
</dbReference>
<proteinExistence type="predicted"/>
<feature type="signal peptide" evidence="1">
    <location>
        <begin position="1"/>
        <end position="25"/>
    </location>
</feature>
<dbReference type="OrthoDB" id="9771642at2"/>
<sequence>MHLMLSRRRFLANATSAVVAGLVGAAESFAAEAPLETSTIRLAKIRGICIAPQYVAEELLHLEGFTDVRYVTAEAGYGQAEQIGRGDVDFSLNFAAPLVLAIDAGHPITLLAGVHPGCFELFGNESIRGITDLKGKTVGIQGLGSTPHVFVTSMAAYVGLDPQRDIRWVTDPSVRPMELFIKGKVDAFLGFPPEPQELRARNIGHVVVNSTIDRPWSQYFCCMLAGNADFVRNNPVATKRVLRAILRAADLCVAEPRRVARQIVDGGFTGNYDYALQTMSEVPYGKWREYDPEDTIRFYALRLHESDMIKSSPQEIIANGIDWRFLNEVKRELKT</sequence>
<comment type="caution">
    <text evidence="3">The sequence shown here is derived from an EMBL/GenBank/DDBJ whole genome shotgun (WGS) entry which is preliminary data.</text>
</comment>
<evidence type="ECO:0000313" key="4">
    <source>
        <dbReference type="Proteomes" id="UP000037425"/>
    </source>
</evidence>
<dbReference type="PATRIC" id="fig|106592.7.peg.7088"/>
<dbReference type="RefSeq" id="WP_053249463.1">
    <property type="nucleotide sequence ID" value="NZ_LGAP01000007.1"/>
</dbReference>
<dbReference type="Proteomes" id="UP000037425">
    <property type="component" value="Unassembled WGS sequence"/>
</dbReference>
<dbReference type="InterPro" id="IPR015168">
    <property type="entry name" value="SsuA/THI5"/>
</dbReference>
<dbReference type="InterPro" id="IPR006311">
    <property type="entry name" value="TAT_signal"/>
</dbReference>
<feature type="chain" id="PRO_5005581383" description="SsuA/THI5-like domain-containing protein" evidence="1">
    <location>
        <begin position="26"/>
        <end position="335"/>
    </location>
</feature>
<feature type="domain" description="SsuA/THI5-like" evidence="2">
    <location>
        <begin position="67"/>
        <end position="257"/>
    </location>
</feature>
<dbReference type="Gene3D" id="3.40.190.10">
    <property type="entry name" value="Periplasmic binding protein-like II"/>
    <property type="match status" value="2"/>
</dbReference>